<name>A0AAD2K361_9AGAR</name>
<protein>
    <submittedName>
        <fullName evidence="1">Uncharacterized protein</fullName>
    </submittedName>
</protein>
<sequence length="206" mass="22990">MTDHDPNLFYLGEPGKDTISAEDFARHVALKMRSMALTTDADKMDAFGDFLMAGKPADKWWKARQAAATPITKWTDARAAFVAEFDAPQAAEKTRQEWERELSKLRISLDELGTRTLVGGVETHAHVAFARKMLRIAKEAGIQKSGSNIWAVRDHLPVSLRDQTPRAATSWEAFAAAIEKVDVDKLGEDVEKERENNKLKAELIAL</sequence>
<gene>
    <name evidence="1" type="ORF">MYCIT1_LOCUS24605</name>
</gene>
<evidence type="ECO:0000313" key="1">
    <source>
        <dbReference type="EMBL" id="CAK5276399.1"/>
    </source>
</evidence>
<evidence type="ECO:0000313" key="2">
    <source>
        <dbReference type="Proteomes" id="UP001295794"/>
    </source>
</evidence>
<reference evidence="1" key="1">
    <citation type="submission" date="2023-11" db="EMBL/GenBank/DDBJ databases">
        <authorList>
            <person name="De Vega J J."/>
            <person name="De Vega J J."/>
        </authorList>
    </citation>
    <scope>NUCLEOTIDE SEQUENCE</scope>
</reference>
<keyword evidence="2" id="KW-1185">Reference proteome</keyword>
<proteinExistence type="predicted"/>
<dbReference type="Proteomes" id="UP001295794">
    <property type="component" value="Unassembled WGS sequence"/>
</dbReference>
<accession>A0AAD2K361</accession>
<comment type="caution">
    <text evidence="1">The sequence shown here is derived from an EMBL/GenBank/DDBJ whole genome shotgun (WGS) entry which is preliminary data.</text>
</comment>
<dbReference type="EMBL" id="CAVNYO010000406">
    <property type="protein sequence ID" value="CAK5276399.1"/>
    <property type="molecule type" value="Genomic_DNA"/>
</dbReference>
<dbReference type="AlphaFoldDB" id="A0AAD2K361"/>
<organism evidence="1 2">
    <name type="scientific">Mycena citricolor</name>
    <dbReference type="NCBI Taxonomy" id="2018698"/>
    <lineage>
        <taxon>Eukaryota</taxon>
        <taxon>Fungi</taxon>
        <taxon>Dikarya</taxon>
        <taxon>Basidiomycota</taxon>
        <taxon>Agaricomycotina</taxon>
        <taxon>Agaricomycetes</taxon>
        <taxon>Agaricomycetidae</taxon>
        <taxon>Agaricales</taxon>
        <taxon>Marasmiineae</taxon>
        <taxon>Mycenaceae</taxon>
        <taxon>Mycena</taxon>
    </lineage>
</organism>